<protein>
    <recommendedName>
        <fullName evidence="3">HEAT repeat domain-containing protein</fullName>
    </recommendedName>
</protein>
<evidence type="ECO:0000313" key="2">
    <source>
        <dbReference type="Proteomes" id="UP000010366"/>
    </source>
</evidence>
<dbReference type="OrthoDB" id="290911at2"/>
<name>K9UPN4_CHAP6</name>
<dbReference type="KEGG" id="cmp:Cha6605_5798"/>
<proteinExistence type="predicted"/>
<keyword evidence="2" id="KW-1185">Reference proteome</keyword>
<organism evidence="1 2">
    <name type="scientific">Chamaesiphon minutus (strain ATCC 27169 / PCC 6605)</name>
    <dbReference type="NCBI Taxonomy" id="1173020"/>
    <lineage>
        <taxon>Bacteria</taxon>
        <taxon>Bacillati</taxon>
        <taxon>Cyanobacteriota</taxon>
        <taxon>Cyanophyceae</taxon>
        <taxon>Gomontiellales</taxon>
        <taxon>Chamaesiphonaceae</taxon>
        <taxon>Chamaesiphon</taxon>
    </lineage>
</organism>
<reference evidence="1 2" key="1">
    <citation type="submission" date="2012-05" db="EMBL/GenBank/DDBJ databases">
        <title>Finished chromosome of genome of Chamaesiphon sp. PCC 6605.</title>
        <authorList>
            <consortium name="US DOE Joint Genome Institute"/>
            <person name="Gugger M."/>
            <person name="Coursin T."/>
            <person name="Rippka R."/>
            <person name="Tandeau De Marsac N."/>
            <person name="Huntemann M."/>
            <person name="Wei C.-L."/>
            <person name="Han J."/>
            <person name="Detter J.C."/>
            <person name="Han C."/>
            <person name="Tapia R."/>
            <person name="Chen A."/>
            <person name="Kyrpides N."/>
            <person name="Mavromatis K."/>
            <person name="Markowitz V."/>
            <person name="Szeto E."/>
            <person name="Ivanova N."/>
            <person name="Pagani I."/>
            <person name="Pati A."/>
            <person name="Goodwin L."/>
            <person name="Nordberg H.P."/>
            <person name="Cantor M.N."/>
            <person name="Hua S.X."/>
            <person name="Woyke T."/>
            <person name="Kerfeld C.A."/>
        </authorList>
    </citation>
    <scope>NUCLEOTIDE SEQUENCE [LARGE SCALE GENOMIC DNA]</scope>
    <source>
        <strain evidence="2">ATCC 27169 / PCC 6605</strain>
    </source>
</reference>
<evidence type="ECO:0000313" key="1">
    <source>
        <dbReference type="EMBL" id="AFY96653.1"/>
    </source>
</evidence>
<dbReference type="Proteomes" id="UP000010366">
    <property type="component" value="Chromosome"/>
</dbReference>
<dbReference type="EMBL" id="CP003600">
    <property type="protein sequence ID" value="AFY96653.1"/>
    <property type="molecule type" value="Genomic_DNA"/>
</dbReference>
<evidence type="ECO:0008006" key="3">
    <source>
        <dbReference type="Google" id="ProtNLM"/>
    </source>
</evidence>
<dbReference type="InterPro" id="IPR016024">
    <property type="entry name" value="ARM-type_fold"/>
</dbReference>
<dbReference type="SUPFAM" id="SSF48371">
    <property type="entry name" value="ARM repeat"/>
    <property type="match status" value="1"/>
</dbReference>
<sequence>MTDTDKAEPTDAFDYLNEYFYFNERGSFDGAIDSIFMMHEKDWELLEAAWKDGSQEWRENCVSVLGHGPIEECVPLLRQALFDDNIDVAKIAAGSFAGLLIDRDDEYDPPVYLDDEMVARMRYLVGLQDKYIEYETEVLENLHRTSDGKWEFIPRES</sequence>
<dbReference type="RefSeq" id="WP_015162728.1">
    <property type="nucleotide sequence ID" value="NC_019697.1"/>
</dbReference>
<dbReference type="HOGENOM" id="CLU_1674777_0_0_3"/>
<dbReference type="AlphaFoldDB" id="K9UPN4"/>
<dbReference type="eggNOG" id="COG1413">
    <property type="taxonomic scope" value="Bacteria"/>
</dbReference>
<accession>K9UPN4</accession>
<gene>
    <name evidence="1" type="ORF">Cha6605_5798</name>
</gene>